<feature type="transmembrane region" description="Helical" evidence="8">
    <location>
        <begin position="302"/>
        <end position="323"/>
    </location>
</feature>
<proteinExistence type="inferred from homology"/>
<feature type="transmembrane region" description="Helical" evidence="8">
    <location>
        <begin position="140"/>
        <end position="161"/>
    </location>
</feature>
<dbReference type="Pfam" id="PF07690">
    <property type="entry name" value="MFS_1"/>
    <property type="match status" value="1"/>
</dbReference>
<dbReference type="PANTHER" id="PTHR42718">
    <property type="entry name" value="MAJOR FACILITATOR SUPERFAMILY MULTIDRUG TRANSPORTER MFSC"/>
    <property type="match status" value="1"/>
</dbReference>
<dbReference type="PROSITE" id="PS50850">
    <property type="entry name" value="MFS"/>
    <property type="match status" value="1"/>
</dbReference>
<comment type="caution">
    <text evidence="10">The sequence shown here is derived from an EMBL/GenBank/DDBJ whole genome shotgun (WGS) entry which is preliminary data.</text>
</comment>
<evidence type="ECO:0000256" key="3">
    <source>
        <dbReference type="ARBA" id="ARBA00022448"/>
    </source>
</evidence>
<keyword evidence="7 8" id="KW-0472">Membrane</keyword>
<dbReference type="STRING" id="433924.NS331_18965"/>
<feature type="domain" description="Major facilitator superfamily (MFS) profile" evidence="9">
    <location>
        <begin position="15"/>
        <end position="498"/>
    </location>
</feature>
<evidence type="ECO:0000313" key="11">
    <source>
        <dbReference type="Proteomes" id="UP000255265"/>
    </source>
</evidence>
<feature type="transmembrane region" description="Helical" evidence="8">
    <location>
        <begin position="368"/>
        <end position="390"/>
    </location>
</feature>
<dbReference type="NCBIfam" id="TIGR00711">
    <property type="entry name" value="efflux_EmrB"/>
    <property type="match status" value="1"/>
</dbReference>
<dbReference type="GO" id="GO:0022857">
    <property type="term" value="F:transmembrane transporter activity"/>
    <property type="evidence" value="ECO:0007669"/>
    <property type="project" value="InterPro"/>
</dbReference>
<feature type="transmembrane region" description="Helical" evidence="8">
    <location>
        <begin position="330"/>
        <end position="348"/>
    </location>
</feature>
<dbReference type="OrthoDB" id="9807274at2"/>
<sequence length="508" mass="54562">MTPTPQNPVPHRGMITVSIMLATIMQALDTTIANVALPHMQGSLQASQDQITWVLTSYIVAAAITLPLTGWFCGRWGRRRVFLVSVVGFTVASALCGIAGSLVEIVGARLLQGVFGAALVPLSQAVLLDINPREKVGQAMAIWGAGIMIGPILGPLLGGWLTDQLDWRWVFFINLPVGIVAFWGIARYLPESRPKAEKLDVFGFATLSLGIGLLQLFLDRGEQLDWFDSWEIRLEAVGAVVALAFFAVHTWTVQGVSFLNRDLLKDRNFVTGQFFAFVVGIILFATTSLLPNFLQGLMGYPVVYTGAVTAPRGVGTMIAMIVVGRLVHRIDVRAIMAAGFGLTAFSLWQMTRFTPDMDSTLIVTSGFIQGLGIGFTFVPLSTATFATLPAQLRNQGTPIFSLLRNIGSSVGISVVQTLLTEGSGRAHANLAALVSPGNQGLLALPPVMDLGTQTGLAVLNAEVTRQATMVAYLDDFWIMMVLTAVTIPLLLLIRRPPKAAGGPAEIPH</sequence>
<evidence type="ECO:0000313" key="10">
    <source>
        <dbReference type="EMBL" id="RDI20086.1"/>
    </source>
</evidence>
<comment type="similarity">
    <text evidence="2">Belongs to the major facilitator superfamily. EmrB family.</text>
</comment>
<dbReference type="InterPro" id="IPR036259">
    <property type="entry name" value="MFS_trans_sf"/>
</dbReference>
<evidence type="ECO:0000259" key="9">
    <source>
        <dbReference type="PROSITE" id="PS50850"/>
    </source>
</evidence>
<dbReference type="SUPFAM" id="SSF103473">
    <property type="entry name" value="MFS general substrate transporter"/>
    <property type="match status" value="1"/>
</dbReference>
<dbReference type="EMBL" id="QQAV01000011">
    <property type="protein sequence ID" value="RDI20086.1"/>
    <property type="molecule type" value="Genomic_DNA"/>
</dbReference>
<evidence type="ECO:0000256" key="6">
    <source>
        <dbReference type="ARBA" id="ARBA00022989"/>
    </source>
</evidence>
<accession>A0A370F790</accession>
<keyword evidence="4" id="KW-1003">Cell membrane</keyword>
<feature type="transmembrane region" description="Helical" evidence="8">
    <location>
        <begin position="271"/>
        <end position="290"/>
    </location>
</feature>
<keyword evidence="6 8" id="KW-1133">Transmembrane helix</keyword>
<feature type="transmembrane region" description="Helical" evidence="8">
    <location>
        <begin position="402"/>
        <end position="419"/>
    </location>
</feature>
<evidence type="ECO:0000256" key="4">
    <source>
        <dbReference type="ARBA" id="ARBA00022475"/>
    </source>
</evidence>
<feature type="transmembrane region" description="Helical" evidence="8">
    <location>
        <begin position="109"/>
        <end position="128"/>
    </location>
</feature>
<feature type="transmembrane region" description="Helical" evidence="8">
    <location>
        <begin position="53"/>
        <end position="74"/>
    </location>
</feature>
<dbReference type="RefSeq" id="WP_114804319.1">
    <property type="nucleotide sequence ID" value="NZ_QQAV01000011.1"/>
</dbReference>
<comment type="subcellular location">
    <subcellularLocation>
        <location evidence="1">Cell membrane</location>
        <topology evidence="1">Multi-pass membrane protein</topology>
    </subcellularLocation>
</comment>
<dbReference type="Proteomes" id="UP000255265">
    <property type="component" value="Unassembled WGS sequence"/>
</dbReference>
<dbReference type="InterPro" id="IPR020846">
    <property type="entry name" value="MFS_dom"/>
</dbReference>
<name>A0A370F790_9BURK</name>
<reference evidence="10 11" key="1">
    <citation type="submission" date="2018-07" db="EMBL/GenBank/DDBJ databases">
        <title>Genomic Encyclopedia of Type Strains, Phase IV (KMG-IV): sequencing the most valuable type-strain genomes for metagenomic binning, comparative biology and taxonomic classification.</title>
        <authorList>
            <person name="Goeker M."/>
        </authorList>
    </citation>
    <scope>NUCLEOTIDE SEQUENCE [LARGE SCALE GENOMIC DNA]</scope>
    <source>
        <strain evidence="10 11">DSM 21352</strain>
    </source>
</reference>
<evidence type="ECO:0000256" key="5">
    <source>
        <dbReference type="ARBA" id="ARBA00022692"/>
    </source>
</evidence>
<dbReference type="GO" id="GO:0005886">
    <property type="term" value="C:plasma membrane"/>
    <property type="evidence" value="ECO:0007669"/>
    <property type="project" value="UniProtKB-SubCell"/>
</dbReference>
<dbReference type="Gene3D" id="1.20.1250.20">
    <property type="entry name" value="MFS general substrate transporter like domains"/>
    <property type="match status" value="1"/>
</dbReference>
<dbReference type="PRINTS" id="PR01036">
    <property type="entry name" value="TCRTETB"/>
</dbReference>
<feature type="transmembrane region" description="Helical" evidence="8">
    <location>
        <begin position="238"/>
        <end position="259"/>
    </location>
</feature>
<evidence type="ECO:0000256" key="7">
    <source>
        <dbReference type="ARBA" id="ARBA00023136"/>
    </source>
</evidence>
<evidence type="ECO:0000256" key="2">
    <source>
        <dbReference type="ARBA" id="ARBA00008537"/>
    </source>
</evidence>
<organism evidence="10 11">
    <name type="scientific">Pseudacidovorax intermedius</name>
    <dbReference type="NCBI Taxonomy" id="433924"/>
    <lineage>
        <taxon>Bacteria</taxon>
        <taxon>Pseudomonadati</taxon>
        <taxon>Pseudomonadota</taxon>
        <taxon>Betaproteobacteria</taxon>
        <taxon>Burkholderiales</taxon>
        <taxon>Comamonadaceae</taxon>
        <taxon>Pseudacidovorax</taxon>
    </lineage>
</organism>
<dbReference type="AlphaFoldDB" id="A0A370F790"/>
<dbReference type="InterPro" id="IPR004638">
    <property type="entry name" value="EmrB-like"/>
</dbReference>
<dbReference type="Gene3D" id="1.20.1720.10">
    <property type="entry name" value="Multidrug resistance protein D"/>
    <property type="match status" value="1"/>
</dbReference>
<evidence type="ECO:0000256" key="1">
    <source>
        <dbReference type="ARBA" id="ARBA00004651"/>
    </source>
</evidence>
<evidence type="ECO:0000256" key="8">
    <source>
        <dbReference type="SAM" id="Phobius"/>
    </source>
</evidence>
<gene>
    <name evidence="10" type="ORF">DFR41_11161</name>
</gene>
<dbReference type="CDD" id="cd17503">
    <property type="entry name" value="MFS_LmrB_MDR_like"/>
    <property type="match status" value="1"/>
</dbReference>
<feature type="transmembrane region" description="Helical" evidence="8">
    <location>
        <begin position="81"/>
        <end position="103"/>
    </location>
</feature>
<feature type="transmembrane region" description="Helical" evidence="8">
    <location>
        <begin position="201"/>
        <end position="218"/>
    </location>
</feature>
<dbReference type="PANTHER" id="PTHR42718:SF9">
    <property type="entry name" value="MAJOR FACILITATOR SUPERFAMILY MULTIDRUG TRANSPORTER MFSC"/>
    <property type="match status" value="1"/>
</dbReference>
<keyword evidence="3" id="KW-0813">Transport</keyword>
<dbReference type="InterPro" id="IPR011701">
    <property type="entry name" value="MFS"/>
</dbReference>
<keyword evidence="11" id="KW-1185">Reference proteome</keyword>
<keyword evidence="5 8" id="KW-0812">Transmembrane</keyword>
<protein>
    <submittedName>
        <fullName evidence="10">DHA2 family multidrug resistance protein</fullName>
    </submittedName>
</protein>
<feature type="transmembrane region" description="Helical" evidence="8">
    <location>
        <begin position="12"/>
        <end position="33"/>
    </location>
</feature>
<feature type="transmembrane region" description="Helical" evidence="8">
    <location>
        <begin position="167"/>
        <end position="189"/>
    </location>
</feature>
<feature type="transmembrane region" description="Helical" evidence="8">
    <location>
        <begin position="476"/>
        <end position="493"/>
    </location>
</feature>